<dbReference type="Pfam" id="PF13089">
    <property type="entry name" value="PP_kinase_N"/>
    <property type="match status" value="1"/>
</dbReference>
<dbReference type="PIRSF" id="PIRSF015589">
    <property type="entry name" value="PP_kinase"/>
    <property type="match status" value="1"/>
</dbReference>
<feature type="domain" description="Polyphosphate kinase N-terminal" evidence="9">
    <location>
        <begin position="26"/>
        <end position="130"/>
    </location>
</feature>
<evidence type="ECO:0000259" key="10">
    <source>
        <dbReference type="Pfam" id="PF13090"/>
    </source>
</evidence>
<dbReference type="GO" id="GO:0009358">
    <property type="term" value="C:polyphosphate kinase complex"/>
    <property type="evidence" value="ECO:0007669"/>
    <property type="project" value="InterPro"/>
</dbReference>
<keyword evidence="1 6" id="KW-0597">Phosphoprotein</keyword>
<feature type="binding site" evidence="6">
    <location>
        <position position="578"/>
    </location>
    <ligand>
        <name>ATP</name>
        <dbReference type="ChEBI" id="CHEBI:30616"/>
    </ligand>
</feature>
<accession>A0A483CYZ3</accession>
<name>A0A483CYZ3_9EURY</name>
<protein>
    <recommendedName>
        <fullName evidence="6 7">Polyphosphate kinase</fullName>
        <ecNumber evidence="6 7">2.7.4.1</ecNumber>
    </recommendedName>
    <alternativeName>
        <fullName evidence="6">ATP-polyphosphate phosphotransferase</fullName>
    </alternativeName>
    <alternativeName>
        <fullName evidence="6">Polyphosphoric acid kinase</fullName>
    </alternativeName>
</protein>
<dbReference type="SUPFAM" id="SSF56024">
    <property type="entry name" value="Phospholipase D/nuclease"/>
    <property type="match status" value="2"/>
</dbReference>
<dbReference type="GO" id="GO:0006799">
    <property type="term" value="P:polyphosphate biosynthetic process"/>
    <property type="evidence" value="ECO:0007669"/>
    <property type="project" value="UniProtKB-UniRule"/>
</dbReference>
<dbReference type="Gene3D" id="3.30.1840.10">
    <property type="entry name" value="Polyphosphate kinase middle domain"/>
    <property type="match status" value="1"/>
</dbReference>
<dbReference type="EC" id="2.7.4.1" evidence="6 7"/>
<dbReference type="InterPro" id="IPR036830">
    <property type="entry name" value="PP_kinase_middle_dom_sf"/>
</dbReference>
<keyword evidence="13" id="KW-1185">Reference proteome</keyword>
<dbReference type="Gene3D" id="3.30.870.10">
    <property type="entry name" value="Endonuclease Chain A"/>
    <property type="match status" value="2"/>
</dbReference>
<dbReference type="Gene3D" id="1.20.58.310">
    <property type="entry name" value="Polyphosphate kinase N-terminal domain"/>
    <property type="match status" value="1"/>
</dbReference>
<feature type="binding site" evidence="6">
    <location>
        <position position="606"/>
    </location>
    <ligand>
        <name>ATP</name>
        <dbReference type="ChEBI" id="CHEBI:30616"/>
    </ligand>
</feature>
<dbReference type="NCBIfam" id="TIGR03705">
    <property type="entry name" value="poly_P_kin"/>
    <property type="match status" value="1"/>
</dbReference>
<dbReference type="InterPro" id="IPR036832">
    <property type="entry name" value="PPK_N_dom_sf"/>
</dbReference>
<dbReference type="InterPro" id="IPR041108">
    <property type="entry name" value="PP_kinase_C_1"/>
</dbReference>
<feature type="domain" description="Polyphosphate kinase C-terminal" evidence="10">
    <location>
        <begin position="517"/>
        <end position="689"/>
    </location>
</feature>
<feature type="active site" description="Phosphohistidine intermediate" evidence="6">
    <location>
        <position position="449"/>
    </location>
</feature>
<reference evidence="12 13" key="1">
    <citation type="submission" date="2017-11" db="EMBL/GenBank/DDBJ databases">
        <title>Isolation and Characterization of Methanofollis Species from Methane Seep Offshore SW Taiwan.</title>
        <authorList>
            <person name="Teng N.-H."/>
            <person name="Lai M.-C."/>
            <person name="Chen S.-C."/>
        </authorList>
    </citation>
    <scope>NUCLEOTIDE SEQUENCE [LARGE SCALE GENOMIC DNA]</scope>
    <source>
        <strain evidence="12 13">FWC-SCC2</strain>
    </source>
</reference>
<evidence type="ECO:0000256" key="7">
    <source>
        <dbReference type="RuleBase" id="RU003800"/>
    </source>
</evidence>
<dbReference type="InterPro" id="IPR024953">
    <property type="entry name" value="PP_kinase_middle"/>
</dbReference>
<evidence type="ECO:0000313" key="12">
    <source>
        <dbReference type="EMBL" id="TAJ45502.1"/>
    </source>
</evidence>
<dbReference type="SUPFAM" id="SSF140356">
    <property type="entry name" value="PPK N-terminal domain-like"/>
    <property type="match status" value="1"/>
</dbReference>
<dbReference type="NCBIfam" id="NF003917">
    <property type="entry name" value="PRK05443.1-1"/>
    <property type="match status" value="1"/>
</dbReference>
<keyword evidence="5 6" id="KW-0067">ATP-binding</keyword>
<dbReference type="AlphaFoldDB" id="A0A483CYZ3"/>
<comment type="similarity">
    <text evidence="6 7">Belongs to the polyphosphate kinase 1 (PPK1) family.</text>
</comment>
<evidence type="ECO:0000256" key="1">
    <source>
        <dbReference type="ARBA" id="ARBA00022553"/>
    </source>
</evidence>
<feature type="domain" description="Polyphosphate kinase C-terminal" evidence="11">
    <location>
        <begin position="348"/>
        <end position="509"/>
    </location>
</feature>
<sequence length="705" mass="78128">MIGPETDQEPDGCVECVRDLDDPSLYINREVSWLAFNRRVLEEAEDVAHPLLERVKFLAICGSNLDEFFMVRVAGLLHQVAGGVLERPADGMTPGEQLAAIREEVCGLYPAYARCWEEEIRPALGDAGIVVRAMDDLTVEECADLRRTFAERVLPALTPMAFDAARPFPFISSLCLSLAVAVRDGDEQRRFARVKVPAGLFPRLYPVRRGSGEQHLIFLEDVVAENLDLLFPGVRVEGAWPFRVTRDAEIDVRIEEGADLLTAVEEGVASRTMAAAVRLEVAASMPPDIVSLLTARLALSESDVYVSAAPLALSDLWCLHALNRPERKDVPFLPAVPLLLDPPEDAAERLAKSDLLLYHPYDSFGSVVRFLEWAAADPSVLAIKITLYRIDPGSPIIEAILEARQNGKQVTVLVELKAKFDERDNISWARTLERAGVHVVLGHPSLKVHAKVCMVVRKHRDGIQRVVHISSGNYNAVTTRIYGDLSYVTTDRAIGDDVSLLFNSLTGYSRLPDYRCLLVAPEGLKSGILERIEREIGRQREHGDGHIAWKLNGLLDREIIAALYRASQAGVRVDLNVRGLCALRPGIPGVSENIRVLSIVGRFLEHARIYYFGNGGTPEVLLGSSDMMPRNVKRRVEVLFPVPDPRIAAELKEIFDVHFGDTVKGRWLRPDGGYERAVPEAGADPLSSQDWLIANRGIWHGRPDS</sequence>
<dbReference type="CDD" id="cd09168">
    <property type="entry name" value="PLDc_PaPPK1_C2_like"/>
    <property type="match status" value="1"/>
</dbReference>
<dbReference type="InterPro" id="IPR003414">
    <property type="entry name" value="PP_kinase"/>
</dbReference>
<keyword evidence="3 6" id="KW-0547">Nucleotide-binding</keyword>
<dbReference type="SUPFAM" id="SSF143724">
    <property type="entry name" value="PHP14-like"/>
    <property type="match status" value="1"/>
</dbReference>
<evidence type="ECO:0000259" key="11">
    <source>
        <dbReference type="Pfam" id="PF17941"/>
    </source>
</evidence>
<dbReference type="OrthoDB" id="74512at2157"/>
<evidence type="ECO:0000256" key="2">
    <source>
        <dbReference type="ARBA" id="ARBA00022679"/>
    </source>
</evidence>
<organism evidence="12 13">
    <name type="scientific">Methanofollis fontis</name>
    <dbReference type="NCBI Taxonomy" id="2052832"/>
    <lineage>
        <taxon>Archaea</taxon>
        <taxon>Methanobacteriati</taxon>
        <taxon>Methanobacteriota</taxon>
        <taxon>Stenosarchaea group</taxon>
        <taxon>Methanomicrobia</taxon>
        <taxon>Methanomicrobiales</taxon>
        <taxon>Methanomicrobiaceae</taxon>
        <taxon>Methanofollis</taxon>
    </lineage>
</organism>
<comment type="caution">
    <text evidence="6">Lacks conserved residue(s) required for the propagation of feature annotation.</text>
</comment>
<dbReference type="Proteomes" id="UP000292580">
    <property type="component" value="Unassembled WGS sequence"/>
</dbReference>
<comment type="function">
    <text evidence="6 7">Catalyzes the reversible transfer of the terminal phosphate of ATP to form a long-chain polyphosphate (polyP).</text>
</comment>
<evidence type="ECO:0000259" key="9">
    <source>
        <dbReference type="Pfam" id="PF13089"/>
    </source>
</evidence>
<evidence type="ECO:0000313" key="13">
    <source>
        <dbReference type="Proteomes" id="UP000292580"/>
    </source>
</evidence>
<comment type="catalytic activity">
    <reaction evidence="6 7">
        <text>[phosphate](n) + ATP = [phosphate](n+1) + ADP</text>
        <dbReference type="Rhea" id="RHEA:19573"/>
        <dbReference type="Rhea" id="RHEA-COMP:9859"/>
        <dbReference type="Rhea" id="RHEA-COMP:14280"/>
        <dbReference type="ChEBI" id="CHEBI:16838"/>
        <dbReference type="ChEBI" id="CHEBI:30616"/>
        <dbReference type="ChEBI" id="CHEBI:456216"/>
        <dbReference type="EC" id="2.7.4.1"/>
    </reaction>
</comment>
<evidence type="ECO:0000256" key="5">
    <source>
        <dbReference type="ARBA" id="ARBA00022840"/>
    </source>
</evidence>
<dbReference type="NCBIfam" id="NF003921">
    <property type="entry name" value="PRK05443.2-2"/>
    <property type="match status" value="1"/>
</dbReference>
<comment type="PTM">
    <text evidence="6 7">An intermediate of this reaction is the autophosphorylated ppk in which a phosphate is covalently linked to a histidine residue through a N-P bond.</text>
</comment>
<dbReference type="GO" id="GO:0008976">
    <property type="term" value="F:polyphosphate kinase activity"/>
    <property type="evidence" value="ECO:0007669"/>
    <property type="project" value="UniProtKB-UniRule"/>
</dbReference>
<proteinExistence type="inferred from homology"/>
<keyword evidence="4 6" id="KW-0418">Kinase</keyword>
<dbReference type="Pfam" id="PF17941">
    <property type="entry name" value="PP_kinase_C_1"/>
    <property type="match status" value="1"/>
</dbReference>
<feature type="binding site" evidence="6">
    <location>
        <position position="482"/>
    </location>
    <ligand>
        <name>ATP</name>
        <dbReference type="ChEBI" id="CHEBI:30616"/>
    </ligand>
</feature>
<evidence type="ECO:0000256" key="4">
    <source>
        <dbReference type="ARBA" id="ARBA00022777"/>
    </source>
</evidence>
<feature type="domain" description="Polyphosphate kinase middle" evidence="8">
    <location>
        <begin position="143"/>
        <end position="318"/>
    </location>
</feature>
<keyword evidence="2 6" id="KW-0808">Transferase</keyword>
<dbReference type="Pfam" id="PF02503">
    <property type="entry name" value="PP_kinase"/>
    <property type="match status" value="1"/>
</dbReference>
<evidence type="ECO:0000259" key="8">
    <source>
        <dbReference type="Pfam" id="PF02503"/>
    </source>
</evidence>
<dbReference type="Pfam" id="PF13090">
    <property type="entry name" value="PP_kinase_C"/>
    <property type="match status" value="1"/>
</dbReference>
<dbReference type="HAMAP" id="MF_00347">
    <property type="entry name" value="Polyphosphate_kinase"/>
    <property type="match status" value="1"/>
</dbReference>
<dbReference type="PANTHER" id="PTHR30218">
    <property type="entry name" value="POLYPHOSPHATE KINASE"/>
    <property type="match status" value="1"/>
</dbReference>
<dbReference type="EMBL" id="PGCL01000001">
    <property type="protein sequence ID" value="TAJ45502.1"/>
    <property type="molecule type" value="Genomic_DNA"/>
</dbReference>
<dbReference type="PANTHER" id="PTHR30218:SF0">
    <property type="entry name" value="POLYPHOSPHATE KINASE"/>
    <property type="match status" value="1"/>
</dbReference>
<dbReference type="InterPro" id="IPR025198">
    <property type="entry name" value="PPK_N_dom"/>
</dbReference>
<evidence type="ECO:0000256" key="6">
    <source>
        <dbReference type="HAMAP-Rule" id="MF_00347"/>
    </source>
</evidence>
<feature type="binding site" evidence="6">
    <location>
        <position position="64"/>
    </location>
    <ligand>
        <name>ATP</name>
        <dbReference type="ChEBI" id="CHEBI:30616"/>
    </ligand>
</feature>
<dbReference type="RefSeq" id="WP_130645862.1">
    <property type="nucleotide sequence ID" value="NZ_PGCL01000001.1"/>
</dbReference>
<comment type="caution">
    <text evidence="12">The sequence shown here is derived from an EMBL/GenBank/DDBJ whole genome shotgun (WGS) entry which is preliminary data.</text>
</comment>
<evidence type="ECO:0000256" key="3">
    <source>
        <dbReference type="ARBA" id="ARBA00022741"/>
    </source>
</evidence>
<dbReference type="InterPro" id="IPR025200">
    <property type="entry name" value="PPK_C_dom2"/>
</dbReference>
<dbReference type="GO" id="GO:0005524">
    <property type="term" value="F:ATP binding"/>
    <property type="evidence" value="ECO:0007669"/>
    <property type="project" value="UniProtKB-KW"/>
</dbReference>
<gene>
    <name evidence="12" type="primary">ppk1</name>
    <name evidence="6" type="synonym">ppk</name>
    <name evidence="12" type="ORF">CUJ86_01880</name>
</gene>